<feature type="signal peptide" evidence="6">
    <location>
        <begin position="1"/>
        <end position="23"/>
    </location>
</feature>
<dbReference type="PANTHER" id="PTHR43806">
    <property type="entry name" value="PEPTIDASE S8"/>
    <property type="match status" value="1"/>
</dbReference>
<dbReference type="SUPFAM" id="SSF52743">
    <property type="entry name" value="Subtilisin-like"/>
    <property type="match status" value="1"/>
</dbReference>
<dbReference type="InterPro" id="IPR050131">
    <property type="entry name" value="Peptidase_S8_subtilisin-like"/>
</dbReference>
<dbReference type="RefSeq" id="WP_348388078.1">
    <property type="nucleotide sequence ID" value="NZ_CP134146.1"/>
</dbReference>
<feature type="chain" id="PRO_5045780630" evidence="6">
    <location>
        <begin position="24"/>
        <end position="1371"/>
    </location>
</feature>
<reference evidence="9" key="1">
    <citation type="submission" date="2023-09" db="EMBL/GenBank/DDBJ databases">
        <authorList>
            <person name="Li S."/>
            <person name="Li X."/>
            <person name="Zhang C."/>
            <person name="Zhao Z."/>
        </authorList>
    </citation>
    <scope>NUCLEOTIDE SEQUENCE [LARGE SCALE GENOMIC DNA]</scope>
    <source>
        <strain evidence="9">SQ345</strain>
    </source>
</reference>
<evidence type="ECO:0000256" key="3">
    <source>
        <dbReference type="ARBA" id="ARBA00022801"/>
    </source>
</evidence>
<keyword evidence="6" id="KW-0732">Signal</keyword>
<dbReference type="PANTHER" id="PTHR43806:SF11">
    <property type="entry name" value="CEREVISIN-RELATED"/>
    <property type="match status" value="1"/>
</dbReference>
<dbReference type="Pfam" id="PF00028">
    <property type="entry name" value="Cadherin"/>
    <property type="match status" value="1"/>
</dbReference>
<dbReference type="Gene3D" id="2.60.40.60">
    <property type="entry name" value="Cadherins"/>
    <property type="match status" value="1"/>
</dbReference>
<dbReference type="Gene3D" id="3.40.50.200">
    <property type="entry name" value="Peptidase S8/S53 domain"/>
    <property type="match status" value="1"/>
</dbReference>
<dbReference type="Proteomes" id="UP001248581">
    <property type="component" value="Chromosome"/>
</dbReference>
<dbReference type="Gene3D" id="2.60.40.10">
    <property type="entry name" value="Immunoglobulins"/>
    <property type="match status" value="1"/>
</dbReference>
<keyword evidence="2" id="KW-0645">Protease</keyword>
<dbReference type="InterPro" id="IPR002126">
    <property type="entry name" value="Cadherin-like_dom"/>
</dbReference>
<evidence type="ECO:0000256" key="5">
    <source>
        <dbReference type="PROSITE-ProRule" id="PRU01240"/>
    </source>
</evidence>
<evidence type="ECO:0000313" key="8">
    <source>
        <dbReference type="EMBL" id="WNC68924.1"/>
    </source>
</evidence>
<organism evidence="8 9">
    <name type="scientific">Thalassotalea nanhaiensis</name>
    <dbReference type="NCBI Taxonomy" id="3065648"/>
    <lineage>
        <taxon>Bacteria</taxon>
        <taxon>Pseudomonadati</taxon>
        <taxon>Pseudomonadota</taxon>
        <taxon>Gammaproteobacteria</taxon>
        <taxon>Alteromonadales</taxon>
        <taxon>Colwelliaceae</taxon>
        <taxon>Thalassotalea</taxon>
    </lineage>
</organism>
<dbReference type="CDD" id="cd11304">
    <property type="entry name" value="Cadherin_repeat"/>
    <property type="match status" value="1"/>
</dbReference>
<evidence type="ECO:0000256" key="1">
    <source>
        <dbReference type="ARBA" id="ARBA00011073"/>
    </source>
</evidence>
<protein>
    <submittedName>
        <fullName evidence="8">S8 family serine peptidase</fullName>
    </submittedName>
</protein>
<name>A0ABY9TJB4_9GAMM</name>
<keyword evidence="4" id="KW-0720">Serine protease</keyword>
<dbReference type="InterPro" id="IPR036852">
    <property type="entry name" value="Peptidase_S8/S53_dom_sf"/>
</dbReference>
<feature type="domain" description="Cadherin" evidence="7">
    <location>
        <begin position="1150"/>
        <end position="1260"/>
    </location>
</feature>
<evidence type="ECO:0000256" key="4">
    <source>
        <dbReference type="ARBA" id="ARBA00022825"/>
    </source>
</evidence>
<gene>
    <name evidence="8" type="ORF">RI845_01925</name>
</gene>
<dbReference type="InterPro" id="IPR000209">
    <property type="entry name" value="Peptidase_S8/S53_dom"/>
</dbReference>
<evidence type="ECO:0000256" key="2">
    <source>
        <dbReference type="ARBA" id="ARBA00022670"/>
    </source>
</evidence>
<dbReference type="InterPro" id="IPR015919">
    <property type="entry name" value="Cadherin-like_sf"/>
</dbReference>
<comment type="caution">
    <text evidence="5">Lacks conserved residue(s) required for the propagation of feature annotation.</text>
</comment>
<dbReference type="PROSITE" id="PS50268">
    <property type="entry name" value="CADHERIN_2"/>
    <property type="match status" value="1"/>
</dbReference>
<dbReference type="EMBL" id="CP134146">
    <property type="protein sequence ID" value="WNC68924.1"/>
    <property type="molecule type" value="Genomic_DNA"/>
</dbReference>
<dbReference type="SUPFAM" id="SSF49313">
    <property type="entry name" value="Cadherin-like"/>
    <property type="match status" value="2"/>
</dbReference>
<sequence>MRFNKTAITLGISAAILANTSMAENAVESKAAYSAAPETTTQIVIRLKDSAALERGFEVRSDYSKEANQISEQQQQVFQQILAIAPNAQLLGQARLLSNFITVQLDGDTDVINKITELNAVQSVVSQPLESRSVLSNKRTSVQAQTNAEESSEEVALMAPYNNSDTAGSGATVAIISTGIDYTLPIFGGSGVYGDDGDPETPPAAGSYMEALENGAVGPTIPAVEDDPATPDIDESADAIPGFDGFPTDVVVGGWDFQAENYGNDANPIDQNHQYEHWNGATYPTGMGTELASIVHQLAPGAGLYAYKVFDVSESYGSIRARWASRTQILQAMEHALDPNQDGDTSDHVDVVLLDSMGAAAFYNKYEQSGSGFILDQEMIQRASALGMTVVTNAGIGGHLNSNGEATAMNHRGWISWEGSAPAAVTVGSAVIADDGETIVPATWSPMGPVRGSRDLKPEVMSFAQDIPVAKISSGDDMAPTKGKRSDATVAAARIAAAIAVIKSAHPGLGPVELKALLSNTANHNIKEVDVETGEILEQAELLHIGHGVENIEAATSSPVAVWDNESNQPYVQFGFHEVADKKVINKSIMVRNFSDSVQTYTLGFNANGDKEAQSAISLNYPESVSVPANHSVLINVEMTIDGTMLPAWSMVSSEDYTSENYLQSELNGYFQLTSEGQPELNVGWMVQARPSSTINKNVVVQEFPLSLGWNADLGRSEWLNIGWAEQFYPTTFDESPQYFALASSFINESNTATTYEAYPVIVKADNPPKDKAKTFGHKIKAVAGGLYDEPMCEISGKKLSIAVNLWEPAHDAMANWTDKIGTPLFFYDMFSQDVLKETGADESFAGISQYDVAGGEAVLLGQPYVDIDENGQPATFYIDYNMEYVYLGPSRIKKSKLPVRITPNGTNVVSEVCLEELSHHDISDAVDDPSIPLMVPELDENGNPIAEMADCSAAGLTLEEMIEFGYWPAYSSYCTTSTGTFDAEGYATDENGERLYNMVENTERGVPGQNELLNYFDQNFGFHIETDRDAQSEKFAPIAQFNPTKHGFYSDPEEVCTNGWFGMVCEVVNIDRTVQVGFAKVNDDNPIETAEFSHIITLEPNEEAAIVALRAGTFGAEGADFMVISTDDNYAITAPSDYVDEDGTPMASVRTEQVFSVMENAEVGTVVGKIKLDKAGFFGMTSSTYSEFILSIVNALPGSPFTINQETLELVVANPEALDYENNAKFEVMVQASQDLRNASQAAMITVWIDNANDIAPEVTATVTSVTSVITNSSDAEVVIDIAAMFTDVEGDSLTFTVTGLPMGLTYANGLISGTTDVEGVHVLTVTASDGINETSTNLELVIEDETTSSGSFGGFLLAFAGLSFLRRRK</sequence>
<dbReference type="InterPro" id="IPR013783">
    <property type="entry name" value="Ig-like_fold"/>
</dbReference>
<dbReference type="Pfam" id="PF00082">
    <property type="entry name" value="Peptidase_S8"/>
    <property type="match status" value="1"/>
</dbReference>
<keyword evidence="9" id="KW-1185">Reference proteome</keyword>
<keyword evidence="3" id="KW-0378">Hydrolase</keyword>
<evidence type="ECO:0000256" key="6">
    <source>
        <dbReference type="SAM" id="SignalP"/>
    </source>
</evidence>
<dbReference type="PROSITE" id="PS51892">
    <property type="entry name" value="SUBTILASE"/>
    <property type="match status" value="1"/>
</dbReference>
<evidence type="ECO:0000259" key="7">
    <source>
        <dbReference type="PROSITE" id="PS50268"/>
    </source>
</evidence>
<accession>A0ABY9TJB4</accession>
<evidence type="ECO:0000313" key="9">
    <source>
        <dbReference type="Proteomes" id="UP001248581"/>
    </source>
</evidence>
<proteinExistence type="inferred from homology"/>
<comment type="similarity">
    <text evidence="1 5">Belongs to the peptidase S8 family.</text>
</comment>